<dbReference type="STRING" id="1776384.GCA_900086585_03329"/>
<dbReference type="GO" id="GO:0046872">
    <property type="term" value="F:metal ion binding"/>
    <property type="evidence" value="ECO:0007669"/>
    <property type="project" value="UniProtKB-KW"/>
</dbReference>
<dbReference type="InterPro" id="IPR017900">
    <property type="entry name" value="4Fe4S_Fe_S_CS"/>
</dbReference>
<gene>
    <name evidence="5" type="ORF">DW099_05200</name>
</gene>
<dbReference type="GO" id="GO:0051536">
    <property type="term" value="F:iron-sulfur cluster binding"/>
    <property type="evidence" value="ECO:0007669"/>
    <property type="project" value="UniProtKB-KW"/>
</dbReference>
<dbReference type="OrthoDB" id="9813995at2"/>
<keyword evidence="6" id="KW-1185">Reference proteome</keyword>
<dbReference type="Proteomes" id="UP000284841">
    <property type="component" value="Unassembled WGS sequence"/>
</dbReference>
<dbReference type="SUPFAM" id="SSF52218">
    <property type="entry name" value="Flavoproteins"/>
    <property type="match status" value="1"/>
</dbReference>
<organism evidence="5 6">
    <name type="scientific">Emergencia timonensis</name>
    <dbReference type="NCBI Taxonomy" id="1776384"/>
    <lineage>
        <taxon>Bacteria</taxon>
        <taxon>Bacillati</taxon>
        <taxon>Bacillota</taxon>
        <taxon>Clostridia</taxon>
        <taxon>Peptostreptococcales</taxon>
        <taxon>Anaerovoracaceae</taxon>
        <taxon>Emergencia</taxon>
    </lineage>
</organism>
<proteinExistence type="predicted"/>
<keyword evidence="2" id="KW-0408">Iron</keyword>
<dbReference type="InterPro" id="IPR026816">
    <property type="entry name" value="Flavodoxin_dom"/>
</dbReference>
<dbReference type="EMBL" id="QRMS01000001">
    <property type="protein sequence ID" value="RHJ89958.1"/>
    <property type="molecule type" value="Genomic_DNA"/>
</dbReference>
<dbReference type="SUPFAM" id="SSF54862">
    <property type="entry name" value="4Fe-4S ferredoxins"/>
    <property type="match status" value="1"/>
</dbReference>
<dbReference type="InterPro" id="IPR017896">
    <property type="entry name" value="4Fe4S_Fe-S-bd"/>
</dbReference>
<evidence type="ECO:0000313" key="5">
    <source>
        <dbReference type="EMBL" id="RHJ89958.1"/>
    </source>
</evidence>
<sequence>MVFYFSGTGNSALVARQIAEGLGDEMVSINQCLKEKETKNFRAKEPLIFVAPTYAWQMPKVVHRWIQESSFQDRQKAYFVLTCAGSIGNAAAYAKKLCLEKNLLFCGLAPVIMPNNYVALSDTPDKKECDEILKKAREQTDELIALIQQDRPFPESHASFKEKLSSGPVNTLYYSLFVHDQGFAATDACVSCGKCQKRCPLDNISMENGRPLWKGHCTHCMACIGGCPAEAIEYKKSSKNRRRYYIMED</sequence>
<evidence type="ECO:0000259" key="4">
    <source>
        <dbReference type="PROSITE" id="PS51379"/>
    </source>
</evidence>
<comment type="caution">
    <text evidence="5">The sequence shown here is derived from an EMBL/GenBank/DDBJ whole genome shotgun (WGS) entry which is preliminary data.</text>
</comment>
<dbReference type="InterPro" id="IPR029039">
    <property type="entry name" value="Flavoprotein-like_sf"/>
</dbReference>
<accession>A0A415E8E3</accession>
<dbReference type="PROSITE" id="PS51379">
    <property type="entry name" value="4FE4S_FER_2"/>
    <property type="match status" value="2"/>
</dbReference>
<dbReference type="Pfam" id="PF12724">
    <property type="entry name" value="Flavodoxin_5"/>
    <property type="match status" value="1"/>
</dbReference>
<dbReference type="Pfam" id="PF13187">
    <property type="entry name" value="Fer4_9"/>
    <property type="match status" value="1"/>
</dbReference>
<name>A0A415E8E3_9FIRM</name>
<evidence type="ECO:0000256" key="2">
    <source>
        <dbReference type="ARBA" id="ARBA00023004"/>
    </source>
</evidence>
<dbReference type="Gene3D" id="3.30.70.20">
    <property type="match status" value="1"/>
</dbReference>
<reference evidence="5 6" key="1">
    <citation type="submission" date="2018-08" db="EMBL/GenBank/DDBJ databases">
        <title>A genome reference for cultivated species of the human gut microbiota.</title>
        <authorList>
            <person name="Zou Y."/>
            <person name="Xue W."/>
            <person name="Luo G."/>
        </authorList>
    </citation>
    <scope>NUCLEOTIDE SEQUENCE [LARGE SCALE GENOMIC DNA]</scope>
    <source>
        <strain evidence="5 6">AM07-24</strain>
    </source>
</reference>
<protein>
    <submittedName>
        <fullName evidence="5">Flavodoxin</fullName>
    </submittedName>
</protein>
<dbReference type="AlphaFoldDB" id="A0A415E8E3"/>
<dbReference type="NCBIfam" id="NF038196">
    <property type="entry name" value="ferrodoxin_EFR1"/>
    <property type="match status" value="1"/>
</dbReference>
<feature type="domain" description="4Fe-4S ferredoxin-type" evidence="4">
    <location>
        <begin position="214"/>
        <end position="237"/>
    </location>
</feature>
<keyword evidence="1" id="KW-0479">Metal-binding</keyword>
<feature type="domain" description="4Fe-4S ferredoxin-type" evidence="4">
    <location>
        <begin position="180"/>
        <end position="209"/>
    </location>
</feature>
<dbReference type="InterPro" id="IPR047964">
    <property type="entry name" value="EFR1-like"/>
</dbReference>
<keyword evidence="3" id="KW-0411">Iron-sulfur</keyword>
<evidence type="ECO:0000256" key="3">
    <source>
        <dbReference type="ARBA" id="ARBA00023014"/>
    </source>
</evidence>
<evidence type="ECO:0000256" key="1">
    <source>
        <dbReference type="ARBA" id="ARBA00022723"/>
    </source>
</evidence>
<dbReference type="RefSeq" id="WP_118334017.1">
    <property type="nucleotide sequence ID" value="NZ_AP025567.1"/>
</dbReference>
<dbReference type="Gene3D" id="3.40.50.360">
    <property type="match status" value="1"/>
</dbReference>
<dbReference type="PROSITE" id="PS00198">
    <property type="entry name" value="4FE4S_FER_1"/>
    <property type="match status" value="2"/>
</dbReference>
<evidence type="ECO:0000313" key="6">
    <source>
        <dbReference type="Proteomes" id="UP000284841"/>
    </source>
</evidence>